<sequence>MNLPLIFSSSLLLTITTLLLPIFFSLLLKQPAAHLTKSSVKTAFFISLIPLFIFLDQGTESIVTNFHWITINTYDINVSFKFDLYSTVFIPIALFVTWSILEFAVWYMSADPLIDRFFKYLLTFLVTMLILVTANNLFQLFIGWEGVGIMSFLLIGWWYSRADANTAALQAVIYNRVGDIGLILSMVWLSVHLNSWELHQIFSLQNDDMTLPILGFILAATGKSAQFGLHPWLPAAMEGPTPVSALLHSSTMVVAGIFLLIRIHPIMENNQLMLTTCLCLGALTTLFTAACALTQNDIKKIVAFSTSSQLGLMMVTIGLNCPQLAFLHICTHAFFKAMLFLCSGSIIHSLNDEQDIRKMGGLQHSLPITTTCLTIGSLALMGTPFLAGFFSKDAIIEALNTSPANSWALVLTILATSFTAIYSFRIIYFASMNHPRSLPLSPINENNPLIFNPIKRLAWGSIIAGLILTSNLTLIKTPVLTMPFLAKLAALLVTIIGFTIAFDLSNMTMKQSKTPSHTHTFSNLLGFYPNIIHRMMPKISLNMGQVISTHLLDVSWYEKAGPKGITDQQLPMIKTTTNIQQGLIKTYLTIFLLTTAAAVMLT</sequence>
<dbReference type="GO" id="GO:0008137">
    <property type="term" value="F:NADH dehydrogenase (ubiquinone) activity"/>
    <property type="evidence" value="ECO:0007669"/>
    <property type="project" value="UniProtKB-EC"/>
</dbReference>
<dbReference type="InterPro" id="IPR018393">
    <property type="entry name" value="NADHpl_OxRdtase_5_subgr"/>
</dbReference>
<dbReference type="EMBL" id="MW646497">
    <property type="protein sequence ID" value="QXL58243.1"/>
    <property type="molecule type" value="Genomic_DNA"/>
</dbReference>
<feature type="transmembrane region" description="Helical" evidence="16">
    <location>
        <begin position="481"/>
        <end position="504"/>
    </location>
</feature>
<dbReference type="GO" id="GO:0003954">
    <property type="term" value="F:NADH dehydrogenase activity"/>
    <property type="evidence" value="ECO:0007669"/>
    <property type="project" value="TreeGrafter"/>
</dbReference>
<dbReference type="CTD" id="4540"/>
<keyword evidence="12 16" id="KW-0830">Ubiquinone</keyword>
<dbReference type="GeneID" id="41697947"/>
<dbReference type="GO" id="GO:0042773">
    <property type="term" value="P:ATP synthesis coupled electron transport"/>
    <property type="evidence" value="ECO:0007669"/>
    <property type="project" value="InterPro"/>
</dbReference>
<dbReference type="EMBL" id="MW646507">
    <property type="protein sequence ID" value="QXL58373.1"/>
    <property type="molecule type" value="Genomic_DNA"/>
</dbReference>
<accession>B4XTS5</accession>
<dbReference type="Pfam" id="PF00662">
    <property type="entry name" value="Proton_antipo_N"/>
    <property type="match status" value="1"/>
</dbReference>
<name>B4XTS5_BOMBO</name>
<dbReference type="RefSeq" id="YP_009646744.1">
    <property type="nucleotide sequence ID" value="NC_042501.1"/>
</dbReference>
<dbReference type="EMBL" id="MW646496">
    <property type="protein sequence ID" value="QXL58230.1"/>
    <property type="molecule type" value="Genomic_DNA"/>
</dbReference>
<dbReference type="EMBL" id="MW646495">
    <property type="protein sequence ID" value="QXL58217.1"/>
    <property type="molecule type" value="Genomic_DNA"/>
</dbReference>
<evidence type="ECO:0000256" key="6">
    <source>
        <dbReference type="ARBA" id="ARBA00022692"/>
    </source>
</evidence>
<feature type="transmembrane region" description="Helical" evidence="16">
    <location>
        <begin position="407"/>
        <end position="428"/>
    </location>
</feature>
<dbReference type="Pfam" id="PF06455">
    <property type="entry name" value="NADH5_C"/>
    <property type="match status" value="1"/>
</dbReference>
<feature type="transmembrane region" description="Helical" evidence="16">
    <location>
        <begin position="140"/>
        <end position="159"/>
    </location>
</feature>
<reference evidence="21" key="2">
    <citation type="journal article" date="2019" name="Mitochondrial DNA Part B Resour">
        <title>The complete mitochondrial genome of a European fire-bellied toad (Bombina bombina) from Germany.</title>
        <authorList>
            <person name="De Cahsan B."/>
            <person name="Westbury M.V."/>
            <person name="Drews H."/>
            <person name="Tiedemann R."/>
        </authorList>
    </citation>
    <scope>NUCLEOTIDE SEQUENCE</scope>
    <source>
        <tissue evidence="21">Muscle</tissue>
    </source>
</reference>
<dbReference type="EMBL" id="MH893761">
    <property type="protein sequence ID" value="QBB73064.1"/>
    <property type="molecule type" value="Genomic_DNA"/>
</dbReference>
<dbReference type="Pfam" id="PF00361">
    <property type="entry name" value="Proton_antipo_M"/>
    <property type="match status" value="1"/>
</dbReference>
<comment type="function">
    <text evidence="16">Core subunit of the mitochondrial membrane respiratory chain NADH dehydrogenase (Complex I) which catalyzes electron transfer from NADH through the respiratory chain, using ubiquinone as an electron acceptor. Essential for the catalytic activity and assembly of complex I.</text>
</comment>
<evidence type="ECO:0000313" key="21">
    <source>
        <dbReference type="EMBL" id="QBB73064.1"/>
    </source>
</evidence>
<dbReference type="EMBL" id="MW646499">
    <property type="protein sequence ID" value="QXL58269.1"/>
    <property type="molecule type" value="Genomic_DNA"/>
</dbReference>
<dbReference type="InterPro" id="IPR010934">
    <property type="entry name" value="NADH_DH_su5_C"/>
</dbReference>
<dbReference type="PANTHER" id="PTHR42829:SF2">
    <property type="entry name" value="NADH-UBIQUINONE OXIDOREDUCTASE CHAIN 5"/>
    <property type="match status" value="1"/>
</dbReference>
<gene>
    <name evidence="20" type="primary">ND5</name>
</gene>
<feature type="transmembrane region" description="Helical" evidence="16">
    <location>
        <begin position="39"/>
        <end position="55"/>
    </location>
</feature>
<dbReference type="EMBL" id="EU115993">
    <property type="protein sequence ID" value="ABU75235.1"/>
    <property type="molecule type" value="Genomic_DNA"/>
</dbReference>
<organism evidence="20">
    <name type="scientific">Bombina bombina</name>
    <name type="common">Fire-bellied toad</name>
    <dbReference type="NCBI Taxonomy" id="8345"/>
    <lineage>
        <taxon>Eukaryota</taxon>
        <taxon>Metazoa</taxon>
        <taxon>Chordata</taxon>
        <taxon>Craniata</taxon>
        <taxon>Vertebrata</taxon>
        <taxon>Euteleostomi</taxon>
        <taxon>Amphibia</taxon>
        <taxon>Batrachia</taxon>
        <taxon>Anura</taxon>
        <taxon>Bombinatoridae</taxon>
        <taxon>Bombina</taxon>
    </lineage>
</organism>
<dbReference type="PRINTS" id="PR01434">
    <property type="entry name" value="NADHDHGNASE5"/>
</dbReference>
<evidence type="ECO:0000259" key="19">
    <source>
        <dbReference type="Pfam" id="PF06455"/>
    </source>
</evidence>
<evidence type="ECO:0000256" key="5">
    <source>
        <dbReference type="ARBA" id="ARBA00022660"/>
    </source>
</evidence>
<feature type="transmembrane region" description="Helical" evidence="16">
    <location>
        <begin position="301"/>
        <end position="319"/>
    </location>
</feature>
<evidence type="ECO:0000256" key="16">
    <source>
        <dbReference type="RuleBase" id="RU003404"/>
    </source>
</evidence>
<dbReference type="EC" id="7.1.1.2" evidence="2 16"/>
<comment type="similarity">
    <text evidence="16">Belongs to the complex I subunit 5 family.</text>
</comment>
<feature type="transmembrane region" description="Helical" evidence="16">
    <location>
        <begin position="84"/>
        <end position="105"/>
    </location>
</feature>
<keyword evidence="6 16" id="KW-0812">Transmembrane</keyword>
<evidence type="ECO:0000256" key="8">
    <source>
        <dbReference type="ARBA" id="ARBA00022967"/>
    </source>
</evidence>
<evidence type="ECO:0000256" key="15">
    <source>
        <dbReference type="ARBA" id="ARBA00049551"/>
    </source>
</evidence>
<dbReference type="GO" id="GO:0015990">
    <property type="term" value="P:electron transport coupled proton transport"/>
    <property type="evidence" value="ECO:0007669"/>
    <property type="project" value="TreeGrafter"/>
</dbReference>
<dbReference type="EMBL" id="MW646503">
    <property type="protein sequence ID" value="QXL58321.1"/>
    <property type="molecule type" value="Genomic_DNA"/>
</dbReference>
<dbReference type="EMBL" id="MW646502">
    <property type="protein sequence ID" value="QXL58308.1"/>
    <property type="molecule type" value="Genomic_DNA"/>
</dbReference>
<dbReference type="EMBL" id="MW646498">
    <property type="protein sequence ID" value="QXL58256.1"/>
    <property type="molecule type" value="Genomic_DNA"/>
</dbReference>
<evidence type="ECO:0000256" key="4">
    <source>
        <dbReference type="ARBA" id="ARBA00022448"/>
    </source>
</evidence>
<feature type="transmembrane region" description="Helical" evidence="16">
    <location>
        <begin position="6"/>
        <end position="27"/>
    </location>
</feature>
<keyword evidence="7" id="KW-0999">Mitochondrion inner membrane</keyword>
<feature type="transmembrane region" description="Helical" evidence="16">
    <location>
        <begin position="457"/>
        <end position="475"/>
    </location>
</feature>
<evidence type="ECO:0000259" key="17">
    <source>
        <dbReference type="Pfam" id="PF00361"/>
    </source>
</evidence>
<keyword evidence="13 16" id="KW-0496">Mitochondrion</keyword>
<reference evidence="22" key="3">
    <citation type="journal article" date="2021" name="Evol. Appl.">
        <title>Genomic consequences of human-mediated translocations in margin populations of an endangered amphibian.</title>
        <authorList>
            <person name="De Cahsan B."/>
            <person name="Westbury M.V."/>
            <person name="Paraskevopoulou S."/>
            <person name="Drews H."/>
            <person name="Ott M."/>
            <person name="Gollmann G."/>
            <person name="Tiedemann R."/>
        </authorList>
    </citation>
    <scope>NUCLEOTIDE SEQUENCE</scope>
</reference>
<dbReference type="EMBL" id="MW646500">
    <property type="protein sequence ID" value="QXL58282.1"/>
    <property type="molecule type" value="Genomic_DNA"/>
</dbReference>
<feature type="transmembrane region" description="Helical" evidence="16">
    <location>
        <begin position="171"/>
        <end position="191"/>
    </location>
</feature>
<evidence type="ECO:0000256" key="3">
    <source>
        <dbReference type="ARBA" id="ARBA00021096"/>
    </source>
</evidence>
<evidence type="ECO:0000256" key="2">
    <source>
        <dbReference type="ARBA" id="ARBA00012944"/>
    </source>
</evidence>
<feature type="domain" description="NADH dehydrogenase subunit 5 C-terminal" evidence="19">
    <location>
        <begin position="422"/>
        <end position="601"/>
    </location>
</feature>
<dbReference type="AlphaFoldDB" id="B4XTS5"/>
<feature type="transmembrane region" description="Helical" evidence="16">
    <location>
        <begin position="117"/>
        <end position="134"/>
    </location>
</feature>
<keyword evidence="8" id="KW-1278">Translocase</keyword>
<dbReference type="EMBL" id="MW646505">
    <property type="protein sequence ID" value="QXL58347.1"/>
    <property type="molecule type" value="Genomic_DNA"/>
</dbReference>
<keyword evidence="11 16" id="KW-0520">NAD</keyword>
<feature type="transmembrane region" description="Helical" evidence="16">
    <location>
        <begin position="325"/>
        <end position="347"/>
    </location>
</feature>
<proteinExistence type="inferred from homology"/>
<feature type="transmembrane region" description="Helical" evidence="16">
    <location>
        <begin position="211"/>
        <end position="233"/>
    </location>
</feature>
<evidence type="ECO:0000256" key="10">
    <source>
        <dbReference type="ARBA" id="ARBA00022989"/>
    </source>
</evidence>
<evidence type="ECO:0000256" key="11">
    <source>
        <dbReference type="ARBA" id="ARBA00023027"/>
    </source>
</evidence>
<keyword evidence="9" id="KW-0249">Electron transport</keyword>
<dbReference type="EMBL" id="MW646506">
    <property type="protein sequence ID" value="QXL58360.1"/>
    <property type="molecule type" value="Genomic_DNA"/>
</dbReference>
<dbReference type="EMBL" id="MW646494">
    <property type="protein sequence ID" value="QXL58204.1"/>
    <property type="molecule type" value="Genomic_DNA"/>
</dbReference>
<evidence type="ECO:0000256" key="7">
    <source>
        <dbReference type="ARBA" id="ARBA00022792"/>
    </source>
</evidence>
<reference evidence="20" key="1">
    <citation type="journal article" date="2008" name="J. Mol. Evol.">
        <title>Comparative analysis of mitochondrial genomes in Bombina (Anura; Bombinatoridae).</title>
        <authorList>
            <person name="Pabijan M."/>
            <person name="Spolsky C."/>
            <person name="Uzzell T."/>
            <person name="Szymura J.M."/>
        </authorList>
    </citation>
    <scope>NUCLEOTIDE SEQUENCE</scope>
</reference>
<evidence type="ECO:0000256" key="9">
    <source>
        <dbReference type="ARBA" id="ARBA00022982"/>
    </source>
</evidence>
<comment type="subcellular location">
    <subcellularLocation>
        <location evidence="1">Mitochondrion inner membrane</location>
        <topology evidence="1">Multi-pass membrane protein</topology>
    </subcellularLocation>
</comment>
<dbReference type="InterPro" id="IPR003945">
    <property type="entry name" value="NU5C-like"/>
</dbReference>
<evidence type="ECO:0000313" key="22">
    <source>
        <dbReference type="EMBL" id="QXL58204.1"/>
    </source>
</evidence>
<dbReference type="InterPro" id="IPR001516">
    <property type="entry name" value="Proton_antipo_N"/>
</dbReference>
<evidence type="ECO:0000259" key="18">
    <source>
        <dbReference type="Pfam" id="PF00662"/>
    </source>
</evidence>
<evidence type="ECO:0000313" key="20">
    <source>
        <dbReference type="EMBL" id="ABU75235.1"/>
    </source>
</evidence>
<dbReference type="EMBL" id="MW646501">
    <property type="protein sequence ID" value="QXL58295.1"/>
    <property type="molecule type" value="Genomic_DNA"/>
</dbReference>
<keyword evidence="14 16" id="KW-0472">Membrane</keyword>
<dbReference type="NCBIfam" id="TIGR01974">
    <property type="entry name" value="NDH_I_L"/>
    <property type="match status" value="1"/>
</dbReference>
<feature type="domain" description="NADH-Ubiquinone oxidoreductase (complex I) chain 5 N-terminal" evidence="18">
    <location>
        <begin position="68"/>
        <end position="118"/>
    </location>
</feature>
<dbReference type="PANTHER" id="PTHR42829">
    <property type="entry name" value="NADH-UBIQUINONE OXIDOREDUCTASE CHAIN 5"/>
    <property type="match status" value="1"/>
</dbReference>
<keyword evidence="4 16" id="KW-0813">Transport</keyword>
<keyword evidence="5" id="KW-0679">Respiratory chain</keyword>
<protein>
    <recommendedName>
        <fullName evidence="3 16">NADH-ubiquinone oxidoreductase chain 5</fullName>
        <ecNumber evidence="2 16">7.1.1.2</ecNumber>
    </recommendedName>
</protein>
<evidence type="ECO:0000256" key="14">
    <source>
        <dbReference type="ARBA" id="ARBA00023136"/>
    </source>
</evidence>
<feature type="transmembrane region" description="Helical" evidence="16">
    <location>
        <begin position="368"/>
        <end position="387"/>
    </location>
</feature>
<dbReference type="GO" id="GO:0005743">
    <property type="term" value="C:mitochondrial inner membrane"/>
    <property type="evidence" value="ECO:0007669"/>
    <property type="project" value="UniProtKB-SubCell"/>
</dbReference>
<feature type="transmembrane region" description="Helical" evidence="16">
    <location>
        <begin position="272"/>
        <end position="294"/>
    </location>
</feature>
<feature type="domain" description="NADH:quinone oxidoreductase/Mrp antiporter transmembrane" evidence="17">
    <location>
        <begin position="134"/>
        <end position="416"/>
    </location>
</feature>
<dbReference type="EMBL" id="MW646504">
    <property type="protein sequence ID" value="QXL58334.1"/>
    <property type="molecule type" value="Genomic_DNA"/>
</dbReference>
<keyword evidence="10 16" id="KW-1133">Transmembrane helix</keyword>
<evidence type="ECO:0000256" key="12">
    <source>
        <dbReference type="ARBA" id="ARBA00023075"/>
    </source>
</evidence>
<feature type="transmembrane region" description="Helical" evidence="16">
    <location>
        <begin position="582"/>
        <end position="601"/>
    </location>
</feature>
<evidence type="ECO:0000256" key="1">
    <source>
        <dbReference type="ARBA" id="ARBA00004448"/>
    </source>
</evidence>
<dbReference type="InterPro" id="IPR001750">
    <property type="entry name" value="ND/Mrp_TM"/>
</dbReference>
<feature type="transmembrane region" description="Helical" evidence="16">
    <location>
        <begin position="245"/>
        <end position="266"/>
    </location>
</feature>
<comment type="catalytic activity">
    <reaction evidence="15 16">
        <text>a ubiquinone + NADH + 5 H(+)(in) = a ubiquinol + NAD(+) + 4 H(+)(out)</text>
        <dbReference type="Rhea" id="RHEA:29091"/>
        <dbReference type="Rhea" id="RHEA-COMP:9565"/>
        <dbReference type="Rhea" id="RHEA-COMP:9566"/>
        <dbReference type="ChEBI" id="CHEBI:15378"/>
        <dbReference type="ChEBI" id="CHEBI:16389"/>
        <dbReference type="ChEBI" id="CHEBI:17976"/>
        <dbReference type="ChEBI" id="CHEBI:57540"/>
        <dbReference type="ChEBI" id="CHEBI:57945"/>
        <dbReference type="EC" id="7.1.1.2"/>
    </reaction>
</comment>
<geneLocation type="mitochondrion" evidence="20"/>
<evidence type="ECO:0000256" key="13">
    <source>
        <dbReference type="ARBA" id="ARBA00023128"/>
    </source>
</evidence>